<accession>A0A1M5TZ78</accession>
<organism evidence="1 2">
    <name type="scientific">Halobaculum gomorrense</name>
    <dbReference type="NCBI Taxonomy" id="43928"/>
    <lineage>
        <taxon>Archaea</taxon>
        <taxon>Methanobacteriati</taxon>
        <taxon>Methanobacteriota</taxon>
        <taxon>Stenosarchaea group</taxon>
        <taxon>Halobacteria</taxon>
        <taxon>Halobacteriales</taxon>
        <taxon>Haloferacaceae</taxon>
        <taxon>Halobaculum</taxon>
    </lineage>
</organism>
<evidence type="ECO:0000313" key="2">
    <source>
        <dbReference type="Proteomes" id="UP000184357"/>
    </source>
</evidence>
<dbReference type="AlphaFoldDB" id="A0A1M5TZ78"/>
<keyword evidence="2" id="KW-1185">Reference proteome</keyword>
<reference evidence="1 2" key="1">
    <citation type="submission" date="2016-11" db="EMBL/GenBank/DDBJ databases">
        <authorList>
            <person name="Jaros S."/>
            <person name="Januszkiewicz K."/>
            <person name="Wedrychowicz H."/>
        </authorList>
    </citation>
    <scope>NUCLEOTIDE SEQUENCE [LARGE SCALE GENOMIC DNA]</scope>
    <source>
        <strain evidence="1 2">DSM 9297</strain>
    </source>
</reference>
<gene>
    <name evidence="1" type="ORF">SAMN05443636_2852</name>
</gene>
<evidence type="ECO:0000313" key="1">
    <source>
        <dbReference type="EMBL" id="SHH56049.1"/>
    </source>
</evidence>
<sequence length="86" mass="9620">MSETYVCPYCEAAVDRDYRVQYVIRSCSECGGHGRFVHSTVTAALDSIPEEERPDGWAAQPLDERLLTAVREGLLNARDTQLRNGC</sequence>
<dbReference type="Proteomes" id="UP000184357">
    <property type="component" value="Unassembled WGS sequence"/>
</dbReference>
<dbReference type="EMBL" id="FQWV01000009">
    <property type="protein sequence ID" value="SHH56049.1"/>
    <property type="molecule type" value="Genomic_DNA"/>
</dbReference>
<name>A0A1M5TZ78_9EURY</name>
<protein>
    <submittedName>
        <fullName evidence="1">Uncharacterized protein</fullName>
    </submittedName>
</protein>
<proteinExistence type="predicted"/>